<evidence type="ECO:0000313" key="2">
    <source>
        <dbReference type="Proteomes" id="UP000502608"/>
    </source>
</evidence>
<dbReference type="AlphaFoldDB" id="A0A6G9QQI2"/>
<evidence type="ECO:0000313" key="1">
    <source>
        <dbReference type="EMBL" id="QIR16307.1"/>
    </source>
</evidence>
<dbReference type="RefSeq" id="WP_167680156.1">
    <property type="nucleotide sequence ID" value="NZ_CP050314.1"/>
</dbReference>
<proteinExistence type="predicted"/>
<dbReference type="EMBL" id="CP050314">
    <property type="protein sequence ID" value="QIR16307.1"/>
    <property type="molecule type" value="Genomic_DNA"/>
</dbReference>
<name>A0A6G9QQI2_9GAMM</name>
<gene>
    <name evidence="1" type="ORF">HBH39_17630</name>
</gene>
<dbReference type="Proteomes" id="UP000502608">
    <property type="component" value="Plasmid pPN3F2_1"/>
</dbReference>
<keyword evidence="1" id="KW-0614">Plasmid</keyword>
<geneLocation type="plasmid" evidence="1 2">
    <name>pPN3F2_1</name>
</geneLocation>
<reference evidence="1 2" key="1">
    <citation type="submission" date="2020-03" db="EMBL/GenBank/DDBJ databases">
        <title>Complete genome sequence of Shewanella sp.</title>
        <authorList>
            <person name="Kim Y.-S."/>
            <person name="Kim S.-J."/>
            <person name="Jung H.-K."/>
            <person name="Kim K.-H."/>
        </authorList>
    </citation>
    <scope>NUCLEOTIDE SEQUENCE [LARGE SCALE GENOMIC DNA]</scope>
    <source>
        <strain evidence="1 2">PN3F2</strain>
        <plasmid evidence="1 2">pPN3F2_1</plasmid>
    </source>
</reference>
<protein>
    <submittedName>
        <fullName evidence="1">Uncharacterized protein</fullName>
    </submittedName>
</protein>
<sequence length="83" mass="9480">MLWGYCRSVLANGDILNATLSIEEMDAIAINQIENSMGNTPWNSVWCNEMRKVALYRRAAKDWRQRLYANPALTHSLTYTDAA</sequence>
<organism evidence="1 2">
    <name type="scientific">Shewanella aestuarii</name>
    <dbReference type="NCBI Taxonomy" id="1028752"/>
    <lineage>
        <taxon>Bacteria</taxon>
        <taxon>Pseudomonadati</taxon>
        <taxon>Pseudomonadota</taxon>
        <taxon>Gammaproteobacteria</taxon>
        <taxon>Alteromonadales</taxon>
        <taxon>Shewanellaceae</taxon>
        <taxon>Shewanella</taxon>
    </lineage>
</organism>
<accession>A0A6G9QQI2</accession>
<keyword evidence="2" id="KW-1185">Reference proteome</keyword>
<dbReference type="KEGG" id="saes:HBH39_17630"/>